<dbReference type="Pfam" id="PF01435">
    <property type="entry name" value="Peptidase_M48"/>
    <property type="match status" value="1"/>
</dbReference>
<dbReference type="EMBL" id="CP070608">
    <property type="protein sequence ID" value="QSE99369.1"/>
    <property type="molecule type" value="Genomic_DNA"/>
</dbReference>
<gene>
    <name evidence="8" type="ORF">JR347_10135</name>
</gene>
<keyword evidence="4 6" id="KW-0862">Zinc</keyword>
<dbReference type="PANTHER" id="PTHR22726">
    <property type="entry name" value="METALLOENDOPEPTIDASE OMA1"/>
    <property type="match status" value="1"/>
</dbReference>
<dbReference type="InterPro" id="IPR001915">
    <property type="entry name" value="Peptidase_M48"/>
</dbReference>
<keyword evidence="2" id="KW-0479">Metal-binding</keyword>
<sequence length="268" mass="29236">MKILRYSLSAIVLFGMILFSACDENNNLVLFSVQNDIDLGAQVAEQINNDPQYVKMARADYPEAYSYLDAMVNEILDKGDVAYREEFVWDVTLLEGDVLNAFATPGGYIYVYTGLIKYLDNADDLAGVIGHEIAHADLRHTSRNLQKQYGVQILLSIILGENASQLATIAGQIAGSVAGLSFSREFESESDARAVEYNANTIYACDGVKNFFQKLEDSGQTGGTPEFLSTHPSPDTRIADIVAKAQALSCDTDLLANSGYADFQASLP</sequence>
<evidence type="ECO:0000256" key="4">
    <source>
        <dbReference type="ARBA" id="ARBA00022833"/>
    </source>
</evidence>
<dbReference type="GO" id="GO:0051603">
    <property type="term" value="P:proteolysis involved in protein catabolic process"/>
    <property type="evidence" value="ECO:0007669"/>
    <property type="project" value="TreeGrafter"/>
</dbReference>
<comment type="similarity">
    <text evidence="6">Belongs to the peptidase M48 family.</text>
</comment>
<dbReference type="Proteomes" id="UP000662783">
    <property type="component" value="Chromosome"/>
</dbReference>
<dbReference type="InterPro" id="IPR051156">
    <property type="entry name" value="Mito/Outer_Membr_Metalloprot"/>
</dbReference>
<dbReference type="PANTHER" id="PTHR22726:SF1">
    <property type="entry name" value="METALLOENDOPEPTIDASE OMA1, MITOCHONDRIAL"/>
    <property type="match status" value="1"/>
</dbReference>
<dbReference type="GO" id="GO:0004222">
    <property type="term" value="F:metalloendopeptidase activity"/>
    <property type="evidence" value="ECO:0007669"/>
    <property type="project" value="InterPro"/>
</dbReference>
<evidence type="ECO:0000259" key="7">
    <source>
        <dbReference type="Pfam" id="PF01435"/>
    </source>
</evidence>
<comment type="cofactor">
    <cofactor evidence="6">
        <name>Zn(2+)</name>
        <dbReference type="ChEBI" id="CHEBI:29105"/>
    </cofactor>
    <text evidence="6">Binds 1 zinc ion per subunit.</text>
</comment>
<dbReference type="GO" id="GO:0046872">
    <property type="term" value="F:metal ion binding"/>
    <property type="evidence" value="ECO:0007669"/>
    <property type="project" value="UniProtKB-KW"/>
</dbReference>
<dbReference type="KEGG" id="fuv:JR347_10135"/>
<evidence type="ECO:0000256" key="5">
    <source>
        <dbReference type="ARBA" id="ARBA00023049"/>
    </source>
</evidence>
<keyword evidence="5 6" id="KW-0482">Metalloprotease</keyword>
<organism evidence="8 9">
    <name type="scientific">Fulvivirga lutea</name>
    <dbReference type="NCBI Taxonomy" id="2810512"/>
    <lineage>
        <taxon>Bacteria</taxon>
        <taxon>Pseudomonadati</taxon>
        <taxon>Bacteroidota</taxon>
        <taxon>Cytophagia</taxon>
        <taxon>Cytophagales</taxon>
        <taxon>Fulvivirgaceae</taxon>
        <taxon>Fulvivirga</taxon>
    </lineage>
</organism>
<dbReference type="Gene3D" id="3.30.2010.10">
    <property type="entry name" value="Metalloproteases ('zincins'), catalytic domain"/>
    <property type="match status" value="1"/>
</dbReference>
<proteinExistence type="inferred from homology"/>
<evidence type="ECO:0000256" key="2">
    <source>
        <dbReference type="ARBA" id="ARBA00022723"/>
    </source>
</evidence>
<evidence type="ECO:0000313" key="8">
    <source>
        <dbReference type="EMBL" id="QSE99369.1"/>
    </source>
</evidence>
<keyword evidence="1 6" id="KW-0645">Protease</keyword>
<keyword evidence="9" id="KW-1185">Reference proteome</keyword>
<dbReference type="AlphaFoldDB" id="A0A975A2D7"/>
<reference evidence="8" key="1">
    <citation type="submission" date="2021-02" db="EMBL/GenBank/DDBJ databases">
        <title>Fulvivirga sp. S481 isolated from sea water.</title>
        <authorList>
            <person name="Bae S.S."/>
            <person name="Baek K."/>
        </authorList>
    </citation>
    <scope>NUCLEOTIDE SEQUENCE</scope>
    <source>
        <strain evidence="8">S481</strain>
    </source>
</reference>
<evidence type="ECO:0000256" key="1">
    <source>
        <dbReference type="ARBA" id="ARBA00022670"/>
    </source>
</evidence>
<dbReference type="GO" id="GO:0016020">
    <property type="term" value="C:membrane"/>
    <property type="evidence" value="ECO:0007669"/>
    <property type="project" value="TreeGrafter"/>
</dbReference>
<feature type="domain" description="Peptidase M48" evidence="7">
    <location>
        <begin position="66"/>
        <end position="242"/>
    </location>
</feature>
<protein>
    <submittedName>
        <fullName evidence="8">M48 family metalloprotease</fullName>
    </submittedName>
</protein>
<evidence type="ECO:0000256" key="3">
    <source>
        <dbReference type="ARBA" id="ARBA00022801"/>
    </source>
</evidence>
<keyword evidence="3 6" id="KW-0378">Hydrolase</keyword>
<accession>A0A975A2D7</accession>
<evidence type="ECO:0000313" key="9">
    <source>
        <dbReference type="Proteomes" id="UP000662783"/>
    </source>
</evidence>
<dbReference type="PROSITE" id="PS51257">
    <property type="entry name" value="PROKAR_LIPOPROTEIN"/>
    <property type="match status" value="1"/>
</dbReference>
<name>A0A975A2D7_9BACT</name>
<evidence type="ECO:0000256" key="6">
    <source>
        <dbReference type="RuleBase" id="RU003983"/>
    </source>
</evidence>